<dbReference type="AlphaFoldDB" id="A0A382IKP9"/>
<evidence type="ECO:0008006" key="2">
    <source>
        <dbReference type="Google" id="ProtNLM"/>
    </source>
</evidence>
<dbReference type="EMBL" id="UINC01067599">
    <property type="protein sequence ID" value="SVB99413.1"/>
    <property type="molecule type" value="Genomic_DNA"/>
</dbReference>
<organism evidence="1">
    <name type="scientific">marine metagenome</name>
    <dbReference type="NCBI Taxonomy" id="408172"/>
    <lineage>
        <taxon>unclassified sequences</taxon>
        <taxon>metagenomes</taxon>
        <taxon>ecological metagenomes</taxon>
    </lineage>
</organism>
<name>A0A382IKP9_9ZZZZ</name>
<accession>A0A382IKP9</accession>
<sequence>MIPLILTPHPWLVLDANTDIRSCRYFAQGSCEGLYQRYDELGDGAAWWAAVLQDGRVVGLSSAKLLDDGSCCVEAFKHPIAPESCVHALYRDAIEWADRKGAEPLTTCAVGDHDKADCLRKLPAEPVQKTLSCGHAQACLTLALWRFGTHG</sequence>
<reference evidence="1" key="1">
    <citation type="submission" date="2018-05" db="EMBL/GenBank/DDBJ databases">
        <authorList>
            <person name="Lanie J.A."/>
            <person name="Ng W.-L."/>
            <person name="Kazmierczak K.M."/>
            <person name="Andrzejewski T.M."/>
            <person name="Davidsen T.M."/>
            <person name="Wayne K.J."/>
            <person name="Tettelin H."/>
            <person name="Glass J.I."/>
            <person name="Rusch D."/>
            <person name="Podicherti R."/>
            <person name="Tsui H.-C.T."/>
            <person name="Winkler M.E."/>
        </authorList>
    </citation>
    <scope>NUCLEOTIDE SEQUENCE</scope>
</reference>
<proteinExistence type="predicted"/>
<protein>
    <recommendedName>
        <fullName evidence="2">N-acetyltransferase domain-containing protein</fullName>
    </recommendedName>
</protein>
<evidence type="ECO:0000313" key="1">
    <source>
        <dbReference type="EMBL" id="SVB99413.1"/>
    </source>
</evidence>
<gene>
    <name evidence="1" type="ORF">METZ01_LOCUS252267</name>
</gene>